<dbReference type="GO" id="GO:0140359">
    <property type="term" value="F:ABC-type transporter activity"/>
    <property type="evidence" value="ECO:0007669"/>
    <property type="project" value="InterPro"/>
</dbReference>
<evidence type="ECO:0000313" key="10">
    <source>
        <dbReference type="EMBL" id="PJI93274.1"/>
    </source>
</evidence>
<organism evidence="10 11">
    <name type="scientific">Luteimicrobium subarcticum</name>
    <dbReference type="NCBI Taxonomy" id="620910"/>
    <lineage>
        <taxon>Bacteria</taxon>
        <taxon>Bacillati</taxon>
        <taxon>Actinomycetota</taxon>
        <taxon>Actinomycetes</taxon>
        <taxon>Micrococcales</taxon>
        <taxon>Luteimicrobium</taxon>
    </lineage>
</organism>
<feature type="domain" description="ABC transporter" evidence="8">
    <location>
        <begin position="336"/>
        <end position="582"/>
    </location>
</feature>
<accession>A0A2M8WQV5</accession>
<evidence type="ECO:0000313" key="11">
    <source>
        <dbReference type="Proteomes" id="UP000231586"/>
    </source>
</evidence>
<dbReference type="NCBIfam" id="TIGR02857">
    <property type="entry name" value="CydD"/>
    <property type="match status" value="1"/>
</dbReference>
<dbReference type="InterPro" id="IPR036640">
    <property type="entry name" value="ABC1_TM_sf"/>
</dbReference>
<keyword evidence="5 7" id="KW-1133">Transmembrane helix</keyword>
<keyword evidence="11" id="KW-1185">Reference proteome</keyword>
<dbReference type="Gene3D" id="1.20.1560.10">
    <property type="entry name" value="ABC transporter type 1, transmembrane domain"/>
    <property type="match status" value="1"/>
</dbReference>
<dbReference type="PROSITE" id="PS50929">
    <property type="entry name" value="ABC_TM1F"/>
    <property type="match status" value="1"/>
</dbReference>
<keyword evidence="4 10" id="KW-0067">ATP-binding</keyword>
<dbReference type="InterPro" id="IPR003439">
    <property type="entry name" value="ABC_transporter-like_ATP-bd"/>
</dbReference>
<dbReference type="InterPro" id="IPR039421">
    <property type="entry name" value="Type_1_exporter"/>
</dbReference>
<gene>
    <name evidence="10" type="ORF">CLV34_1842</name>
</gene>
<keyword evidence="6 7" id="KW-0472">Membrane</keyword>
<evidence type="ECO:0000256" key="4">
    <source>
        <dbReference type="ARBA" id="ARBA00022840"/>
    </source>
</evidence>
<dbReference type="PANTHER" id="PTHR24221:SF590">
    <property type="entry name" value="COMPONENT LINKED WITH THE ASSEMBLY OF CYTOCHROME' TRANSPORT TRANSMEMBRANE ATP-BINDING PROTEIN ABC TRANSPORTER CYDD-RELATED"/>
    <property type="match status" value="1"/>
</dbReference>
<dbReference type="InterPro" id="IPR003593">
    <property type="entry name" value="AAA+_ATPase"/>
</dbReference>
<keyword evidence="2 7" id="KW-0812">Transmembrane</keyword>
<evidence type="ECO:0000256" key="2">
    <source>
        <dbReference type="ARBA" id="ARBA00022692"/>
    </source>
</evidence>
<dbReference type="OrthoDB" id="9806127at2"/>
<dbReference type="Pfam" id="PF00664">
    <property type="entry name" value="ABC_membrane"/>
    <property type="match status" value="1"/>
</dbReference>
<dbReference type="PROSITE" id="PS50893">
    <property type="entry name" value="ABC_TRANSPORTER_2"/>
    <property type="match status" value="1"/>
</dbReference>
<dbReference type="SMART" id="SM00382">
    <property type="entry name" value="AAA"/>
    <property type="match status" value="1"/>
</dbReference>
<dbReference type="GO" id="GO:0016887">
    <property type="term" value="F:ATP hydrolysis activity"/>
    <property type="evidence" value="ECO:0007669"/>
    <property type="project" value="InterPro"/>
</dbReference>
<dbReference type="RefSeq" id="WP_100350003.1">
    <property type="nucleotide sequence ID" value="NZ_PGTZ01000008.1"/>
</dbReference>
<reference evidence="10 11" key="1">
    <citation type="submission" date="2017-11" db="EMBL/GenBank/DDBJ databases">
        <title>Genomic Encyclopedia of Archaeal and Bacterial Type Strains, Phase II (KMG-II): From Individual Species to Whole Genera.</title>
        <authorList>
            <person name="Goeker M."/>
        </authorList>
    </citation>
    <scope>NUCLEOTIDE SEQUENCE [LARGE SCALE GENOMIC DNA]</scope>
    <source>
        <strain evidence="10 11">DSM 22413</strain>
    </source>
</reference>
<dbReference type="Proteomes" id="UP000231586">
    <property type="component" value="Unassembled WGS sequence"/>
</dbReference>
<evidence type="ECO:0000256" key="1">
    <source>
        <dbReference type="ARBA" id="ARBA00004651"/>
    </source>
</evidence>
<dbReference type="GO" id="GO:0005524">
    <property type="term" value="F:ATP binding"/>
    <property type="evidence" value="ECO:0007669"/>
    <property type="project" value="UniProtKB-KW"/>
</dbReference>
<dbReference type="InterPro" id="IPR027417">
    <property type="entry name" value="P-loop_NTPase"/>
</dbReference>
<keyword evidence="3" id="KW-0547">Nucleotide-binding</keyword>
<feature type="domain" description="ABC transmembrane type-1" evidence="9">
    <location>
        <begin position="20"/>
        <end position="303"/>
    </location>
</feature>
<evidence type="ECO:0000256" key="7">
    <source>
        <dbReference type="SAM" id="Phobius"/>
    </source>
</evidence>
<dbReference type="InterPro" id="IPR014216">
    <property type="entry name" value="ABC_transptr_CydD"/>
</dbReference>
<proteinExistence type="predicted"/>
<evidence type="ECO:0000256" key="3">
    <source>
        <dbReference type="ARBA" id="ARBA00022741"/>
    </source>
</evidence>
<dbReference type="GO" id="GO:0042883">
    <property type="term" value="P:cysteine transport"/>
    <property type="evidence" value="ECO:0007669"/>
    <property type="project" value="InterPro"/>
</dbReference>
<feature type="transmembrane region" description="Helical" evidence="7">
    <location>
        <begin position="162"/>
        <end position="181"/>
    </location>
</feature>
<feature type="transmembrane region" description="Helical" evidence="7">
    <location>
        <begin position="61"/>
        <end position="77"/>
    </location>
</feature>
<evidence type="ECO:0000259" key="9">
    <source>
        <dbReference type="PROSITE" id="PS50929"/>
    </source>
</evidence>
<evidence type="ECO:0000256" key="5">
    <source>
        <dbReference type="ARBA" id="ARBA00022989"/>
    </source>
</evidence>
<feature type="transmembrane region" description="Helical" evidence="7">
    <location>
        <begin position="240"/>
        <end position="268"/>
    </location>
</feature>
<comment type="subcellular location">
    <subcellularLocation>
        <location evidence="1">Cell membrane</location>
        <topology evidence="1">Multi-pass membrane protein</topology>
    </subcellularLocation>
</comment>
<dbReference type="GO" id="GO:0005886">
    <property type="term" value="C:plasma membrane"/>
    <property type="evidence" value="ECO:0007669"/>
    <property type="project" value="UniProtKB-SubCell"/>
</dbReference>
<dbReference type="SUPFAM" id="SSF90123">
    <property type="entry name" value="ABC transporter transmembrane region"/>
    <property type="match status" value="1"/>
</dbReference>
<evidence type="ECO:0000259" key="8">
    <source>
        <dbReference type="PROSITE" id="PS50893"/>
    </source>
</evidence>
<name>A0A2M8WQV5_9MICO</name>
<dbReference type="PANTHER" id="PTHR24221">
    <property type="entry name" value="ATP-BINDING CASSETTE SUB-FAMILY B"/>
    <property type="match status" value="1"/>
</dbReference>
<dbReference type="AlphaFoldDB" id="A0A2M8WQV5"/>
<sequence length="582" mass="60545">MKPLDPRLLRYARAARTHLALTTVLGAVAGVLVVAQALLLASALAAVVHDGVDLPAIRGRVGWLAGVVAARAAVAWCQERFAVRAARTTVGELREAVVQHTVALGPRWRASPDAAGVATLVTRGLDDLEPYFVRYVPQLLLTAVVTPLLVVVTFGLDWVSGVIVVVTLPLVPLFMVLVGRLTEGAAERRLRTLARLGDQLLDLVAGLPTLRAFGRAAGPRARVRELGEANRRATTATLRYAFLSGMVLELLTTLSVAIVAVGIGLRLVDGRMDLFTGLAVLVLAPEVYLPLRQVGAQFHASRDGIAAASAAFEVLELPVPARRAGGVRVDLTRAVLVLEDVDVEAPGRDLVAPSGLDLAVAPGEAVALVGPNGAGKSTAVQVLLGLVAPTRGRVVVRPVTGGPSGTDRDPVGPAQVDLSDVDLDDLWRQVAWVPQRPTLGPGTLADVVEGTSTVDPRPPADAARRGRAARATGLDAVVAALPDGWATPLGRGGLGLSVGQSQRVALTTALLRDVPLVVLDEPTAHLDAASERDLVAAVRALRDDGRTVVVVAHRPALVAACDRVVDVRSAVVRATGAPAAVA</sequence>
<dbReference type="InterPro" id="IPR011527">
    <property type="entry name" value="ABC1_TM_dom"/>
</dbReference>
<evidence type="ECO:0000256" key="6">
    <source>
        <dbReference type="ARBA" id="ARBA00023136"/>
    </source>
</evidence>
<dbReference type="CDD" id="cd18584">
    <property type="entry name" value="ABC_6TM_AarD_CydD"/>
    <property type="match status" value="1"/>
</dbReference>
<dbReference type="Pfam" id="PF00005">
    <property type="entry name" value="ABC_tran"/>
    <property type="match status" value="1"/>
</dbReference>
<dbReference type="EMBL" id="PGTZ01000008">
    <property type="protein sequence ID" value="PJI93274.1"/>
    <property type="molecule type" value="Genomic_DNA"/>
</dbReference>
<dbReference type="Gene3D" id="3.40.50.300">
    <property type="entry name" value="P-loop containing nucleotide triphosphate hydrolases"/>
    <property type="match status" value="1"/>
</dbReference>
<dbReference type="CDD" id="cd03228">
    <property type="entry name" value="ABCC_MRP_Like"/>
    <property type="match status" value="1"/>
</dbReference>
<protein>
    <submittedName>
        <fullName evidence="10">ATP-binding cassette subfamily C protein CydD</fullName>
    </submittedName>
</protein>
<dbReference type="SUPFAM" id="SSF52540">
    <property type="entry name" value="P-loop containing nucleoside triphosphate hydrolases"/>
    <property type="match status" value="1"/>
</dbReference>
<feature type="transmembrane region" description="Helical" evidence="7">
    <location>
        <begin position="139"/>
        <end position="156"/>
    </location>
</feature>
<comment type="caution">
    <text evidence="10">The sequence shown here is derived from an EMBL/GenBank/DDBJ whole genome shotgun (WGS) entry which is preliminary data.</text>
</comment>